<feature type="transmembrane region" description="Helical" evidence="4">
    <location>
        <begin position="209"/>
        <end position="231"/>
    </location>
</feature>
<feature type="domain" description="PKD" evidence="5">
    <location>
        <begin position="52"/>
        <end position="86"/>
    </location>
</feature>
<dbReference type="InParanoid" id="A0A6J2VI65"/>
<name>A0A6J2VI65_CHACN</name>
<dbReference type="SUPFAM" id="SSF49299">
    <property type="entry name" value="PKD domain"/>
    <property type="match status" value="1"/>
</dbReference>
<evidence type="ECO:0000256" key="3">
    <source>
        <dbReference type="SAM" id="MobiDB-lite"/>
    </source>
</evidence>
<keyword evidence="1" id="KW-0732">Signal</keyword>
<dbReference type="Proteomes" id="UP000504632">
    <property type="component" value="Chromosome 5"/>
</dbReference>
<evidence type="ECO:0000256" key="4">
    <source>
        <dbReference type="SAM" id="Phobius"/>
    </source>
</evidence>
<dbReference type="OrthoDB" id="8510435at2759"/>
<accession>A0A6J2VI65</accession>
<dbReference type="PANTHER" id="PTHR11861">
    <property type="entry name" value="MELANOCYTE PROTEIN PMEL 17-RELATED"/>
    <property type="match status" value="1"/>
</dbReference>
<keyword evidence="4" id="KW-0472">Membrane</keyword>
<keyword evidence="4 7" id="KW-0812">Transmembrane</keyword>
<dbReference type="InterPro" id="IPR045219">
    <property type="entry name" value="PKAT"/>
</dbReference>
<keyword evidence="2" id="KW-0325">Glycoprotein</keyword>
<dbReference type="InterPro" id="IPR035986">
    <property type="entry name" value="PKD_dom_sf"/>
</dbReference>
<dbReference type="GeneID" id="115812632"/>
<dbReference type="InterPro" id="IPR000601">
    <property type="entry name" value="PKD_dom"/>
</dbReference>
<dbReference type="PROSITE" id="PS50093">
    <property type="entry name" value="PKD"/>
    <property type="match status" value="1"/>
</dbReference>
<dbReference type="InterPro" id="IPR013783">
    <property type="entry name" value="Ig-like_fold"/>
</dbReference>
<evidence type="ECO:0000313" key="7">
    <source>
        <dbReference type="RefSeq" id="XP_030630976.1"/>
    </source>
</evidence>
<evidence type="ECO:0000313" key="6">
    <source>
        <dbReference type="Proteomes" id="UP000504632"/>
    </source>
</evidence>
<keyword evidence="4" id="KW-1133">Transmembrane helix</keyword>
<dbReference type="Gene3D" id="2.60.40.10">
    <property type="entry name" value="Immunoglobulins"/>
    <property type="match status" value="1"/>
</dbReference>
<dbReference type="GO" id="GO:0005886">
    <property type="term" value="C:plasma membrane"/>
    <property type="evidence" value="ECO:0007669"/>
    <property type="project" value="TreeGrafter"/>
</dbReference>
<proteinExistence type="predicted"/>
<evidence type="ECO:0000256" key="2">
    <source>
        <dbReference type="ARBA" id="ARBA00023180"/>
    </source>
</evidence>
<keyword evidence="6" id="KW-1185">Reference proteome</keyword>
<dbReference type="PANTHER" id="PTHR11861:SF10">
    <property type="entry name" value="TRANSMEMBRANE PROTEIN 130"/>
    <property type="match status" value="1"/>
</dbReference>
<feature type="region of interest" description="Disordered" evidence="3">
    <location>
        <begin position="272"/>
        <end position="295"/>
    </location>
</feature>
<evidence type="ECO:0000259" key="5">
    <source>
        <dbReference type="PROSITE" id="PS50093"/>
    </source>
</evidence>
<protein>
    <submittedName>
        <fullName evidence="7">Transmembrane protein 130</fullName>
    </submittedName>
</protein>
<reference evidence="7" key="1">
    <citation type="submission" date="2025-08" db="UniProtKB">
        <authorList>
            <consortium name="RefSeq"/>
        </authorList>
    </citation>
    <scope>IDENTIFICATION</scope>
</reference>
<gene>
    <name evidence="7" type="primary">tmem130</name>
</gene>
<dbReference type="Pfam" id="PF00801">
    <property type="entry name" value="PKD"/>
    <property type="match status" value="1"/>
</dbReference>
<dbReference type="RefSeq" id="XP_030630976.1">
    <property type="nucleotide sequence ID" value="XM_030775116.1"/>
</dbReference>
<dbReference type="CDD" id="cd00146">
    <property type="entry name" value="PKD"/>
    <property type="match status" value="1"/>
</dbReference>
<dbReference type="CTD" id="222865"/>
<dbReference type="AlphaFoldDB" id="A0A6J2VI65"/>
<evidence type="ECO:0000256" key="1">
    <source>
        <dbReference type="ARBA" id="ARBA00022729"/>
    </source>
</evidence>
<sequence>MDGNLTGKMLFRQTDGNLTYFRDSGELASDIPTVVSFELSDPRHRLRSATFTYTWDLGNGEVVVGPEPYIHCSYSKSGNYTFKLRIGANTTRHSSFTGVYSKDLIVLDAIRSIELRSSSSYQVDKSSNLYFRVAGSTPMWLCWRVLPDCSAVSSTVSCNLMRVYENNFILNYTFTSVGTHCMDLNAQNDISELRTSYSIFVQRNPLHHLFFILPCASLILATVGFISATVCHPRHSLLKSKSKVSAISYLSLSDIEMKPKDVECSVMRPPTFSAEKSESHPLLHHSGSYNTTDPC</sequence>
<organism evidence="6 7">
    <name type="scientific">Chanos chanos</name>
    <name type="common">Milkfish</name>
    <name type="synonym">Mugil chanos</name>
    <dbReference type="NCBI Taxonomy" id="29144"/>
    <lineage>
        <taxon>Eukaryota</taxon>
        <taxon>Metazoa</taxon>
        <taxon>Chordata</taxon>
        <taxon>Craniata</taxon>
        <taxon>Vertebrata</taxon>
        <taxon>Euteleostomi</taxon>
        <taxon>Actinopterygii</taxon>
        <taxon>Neopterygii</taxon>
        <taxon>Teleostei</taxon>
        <taxon>Ostariophysi</taxon>
        <taxon>Gonorynchiformes</taxon>
        <taxon>Chanidae</taxon>
        <taxon>Chanos</taxon>
    </lineage>
</organism>